<keyword evidence="3" id="KW-1185">Reference proteome</keyword>
<organism evidence="2 3">
    <name type="scientific">Catenuloplanes niger</name>
    <dbReference type="NCBI Taxonomy" id="587534"/>
    <lineage>
        <taxon>Bacteria</taxon>
        <taxon>Bacillati</taxon>
        <taxon>Actinomycetota</taxon>
        <taxon>Actinomycetes</taxon>
        <taxon>Micromonosporales</taxon>
        <taxon>Micromonosporaceae</taxon>
        <taxon>Catenuloplanes</taxon>
    </lineage>
</organism>
<reference evidence="2 3" key="1">
    <citation type="submission" date="2023-07" db="EMBL/GenBank/DDBJ databases">
        <title>Sequencing the genomes of 1000 actinobacteria strains.</title>
        <authorList>
            <person name="Klenk H.-P."/>
        </authorList>
    </citation>
    <scope>NUCLEOTIDE SEQUENCE [LARGE SCALE GENOMIC DNA]</scope>
    <source>
        <strain evidence="2 3">DSM 44711</strain>
    </source>
</reference>
<comment type="caution">
    <text evidence="2">The sequence shown here is derived from an EMBL/GenBank/DDBJ whole genome shotgun (WGS) entry which is preliminary data.</text>
</comment>
<proteinExistence type="predicted"/>
<sequence>MSEAWDEDAEYDPASPDPVRPEDRAVAAADHDRRLEADQRLVALLARDGFEGPRYDRFARDLCDYALPVLKGWLYSGEIFGLCAKVRIFLHPTERELARLHHDADAREELAAMTVAVALRKFRNIALVGGGWTADGGACLTTYFMGACKLVFAGELRRVRDQDRRWRQQDACDVRPELAADDPAAIAVGTDLVRYHLDRVDERTAVCVALHIDGYTHEQIAKSLGDGTSPRAVEGVPHRWRTKVKRELEDGGEPDG</sequence>
<dbReference type="AlphaFoldDB" id="A0AAE4CW75"/>
<evidence type="ECO:0000256" key="1">
    <source>
        <dbReference type="SAM" id="MobiDB-lite"/>
    </source>
</evidence>
<protein>
    <submittedName>
        <fullName evidence="2">Uncharacterized protein</fullName>
    </submittedName>
</protein>
<accession>A0AAE4CW75</accession>
<feature type="region of interest" description="Disordered" evidence="1">
    <location>
        <begin position="1"/>
        <end position="26"/>
    </location>
</feature>
<dbReference type="Proteomes" id="UP001183629">
    <property type="component" value="Unassembled WGS sequence"/>
</dbReference>
<dbReference type="EMBL" id="JAVDYC010000001">
    <property type="protein sequence ID" value="MDR7328241.1"/>
    <property type="molecule type" value="Genomic_DNA"/>
</dbReference>
<dbReference type="RefSeq" id="WP_310429270.1">
    <property type="nucleotide sequence ID" value="NZ_JAVDYC010000001.1"/>
</dbReference>
<feature type="compositionally biased region" description="Acidic residues" evidence="1">
    <location>
        <begin position="1"/>
        <end position="11"/>
    </location>
</feature>
<evidence type="ECO:0000313" key="3">
    <source>
        <dbReference type="Proteomes" id="UP001183629"/>
    </source>
</evidence>
<gene>
    <name evidence="2" type="ORF">J2S44_008491</name>
</gene>
<name>A0AAE4CW75_9ACTN</name>
<evidence type="ECO:0000313" key="2">
    <source>
        <dbReference type="EMBL" id="MDR7328241.1"/>
    </source>
</evidence>